<gene>
    <name evidence="3" type="ORF">SAMN05421638_1445</name>
</gene>
<organism evidence="3 4">
    <name type="scientific">Kaistella treverensis</name>
    <dbReference type="NCBI Taxonomy" id="631455"/>
    <lineage>
        <taxon>Bacteria</taxon>
        <taxon>Pseudomonadati</taxon>
        <taxon>Bacteroidota</taxon>
        <taxon>Flavobacteriia</taxon>
        <taxon>Flavobacteriales</taxon>
        <taxon>Weeksellaceae</taxon>
        <taxon>Chryseobacterium group</taxon>
        <taxon>Kaistella</taxon>
    </lineage>
</organism>
<keyword evidence="4" id="KW-1185">Reference proteome</keyword>
<evidence type="ECO:0000313" key="4">
    <source>
        <dbReference type="Proteomes" id="UP000242560"/>
    </source>
</evidence>
<accession>A0A1I3LZW0</accession>
<protein>
    <submittedName>
        <fullName evidence="3">Methyltransferase domain-containing protein</fullName>
    </submittedName>
</protein>
<dbReference type="SUPFAM" id="SSF53335">
    <property type="entry name" value="S-adenosyl-L-methionine-dependent methyltransferases"/>
    <property type="match status" value="1"/>
</dbReference>
<dbReference type="Proteomes" id="UP000242560">
    <property type="component" value="Unassembled WGS sequence"/>
</dbReference>
<dbReference type="PANTHER" id="PTHR43861">
    <property type="entry name" value="TRANS-ACONITATE 2-METHYLTRANSFERASE-RELATED"/>
    <property type="match status" value="1"/>
</dbReference>
<dbReference type="Pfam" id="PF13649">
    <property type="entry name" value="Methyltransf_25"/>
    <property type="match status" value="1"/>
</dbReference>
<reference evidence="4" key="1">
    <citation type="submission" date="2016-10" db="EMBL/GenBank/DDBJ databases">
        <authorList>
            <person name="Varghese N."/>
            <person name="Submissions S."/>
        </authorList>
    </citation>
    <scope>NUCLEOTIDE SEQUENCE [LARGE SCALE GENOMIC DNA]</scope>
    <source>
        <strain evidence="4">DSM 22251</strain>
    </source>
</reference>
<feature type="domain" description="Methyltransferase" evidence="2">
    <location>
        <begin position="44"/>
        <end position="133"/>
    </location>
</feature>
<proteinExistence type="predicted"/>
<dbReference type="AlphaFoldDB" id="A0A1I3LZW0"/>
<evidence type="ECO:0000259" key="2">
    <source>
        <dbReference type="Pfam" id="PF13649"/>
    </source>
</evidence>
<sequence>MHKEEIAGYYDVFSATQVKTGANERLISLYKRLLELGLNSRSNVLELGCGVGNFTKLLAEKVTSGKVEAVDFSKKSIEIARKKCEAKKNVHFEVADVTAYTPKFSDFDFITLMDVIEHIPLEKHQELFSKICRFSTEKTLIALNIPNPEYIAFTRKNQPETLQVIDQEIHLAPLLTILENSGLELVFFEKYSIWEIEDYHFLLVRKKQNFELRHLSDERTLSEKVLNKISRKIDALKYR</sequence>
<evidence type="ECO:0000256" key="1">
    <source>
        <dbReference type="ARBA" id="ARBA00022679"/>
    </source>
</evidence>
<dbReference type="GO" id="GO:0008168">
    <property type="term" value="F:methyltransferase activity"/>
    <property type="evidence" value="ECO:0007669"/>
    <property type="project" value="UniProtKB-KW"/>
</dbReference>
<dbReference type="InterPro" id="IPR029063">
    <property type="entry name" value="SAM-dependent_MTases_sf"/>
</dbReference>
<dbReference type="InterPro" id="IPR041698">
    <property type="entry name" value="Methyltransf_25"/>
</dbReference>
<keyword evidence="1 3" id="KW-0808">Transferase</keyword>
<dbReference type="CDD" id="cd02440">
    <property type="entry name" value="AdoMet_MTases"/>
    <property type="match status" value="1"/>
</dbReference>
<dbReference type="EMBL" id="FORQ01000002">
    <property type="protein sequence ID" value="SFI90304.1"/>
    <property type="molecule type" value="Genomic_DNA"/>
</dbReference>
<keyword evidence="3" id="KW-0489">Methyltransferase</keyword>
<evidence type="ECO:0000313" key="3">
    <source>
        <dbReference type="EMBL" id="SFI90304.1"/>
    </source>
</evidence>
<dbReference type="Gene3D" id="3.40.50.150">
    <property type="entry name" value="Vaccinia Virus protein VP39"/>
    <property type="match status" value="1"/>
</dbReference>
<name>A0A1I3LZW0_9FLAO</name>
<dbReference type="GO" id="GO:0032259">
    <property type="term" value="P:methylation"/>
    <property type="evidence" value="ECO:0007669"/>
    <property type="project" value="UniProtKB-KW"/>
</dbReference>